<dbReference type="Gene3D" id="1.10.530.10">
    <property type="match status" value="1"/>
</dbReference>
<gene>
    <name evidence="3" type="ORF">C7U54_11500</name>
</gene>
<dbReference type="EMBL" id="PYLQ01000020">
    <property type="protein sequence ID" value="PST38296.1"/>
    <property type="molecule type" value="Genomic_DNA"/>
</dbReference>
<dbReference type="Proteomes" id="UP000240974">
    <property type="component" value="Unassembled WGS sequence"/>
</dbReference>
<evidence type="ECO:0000313" key="3">
    <source>
        <dbReference type="EMBL" id="PST38296.1"/>
    </source>
</evidence>
<evidence type="ECO:0000313" key="4">
    <source>
        <dbReference type="Proteomes" id="UP000240974"/>
    </source>
</evidence>
<proteinExistence type="predicted"/>
<dbReference type="InterPro" id="IPR047194">
    <property type="entry name" value="CwlT-like_lysozyme"/>
</dbReference>
<dbReference type="Pfam" id="PF05257">
    <property type="entry name" value="CHAP"/>
    <property type="match status" value="1"/>
</dbReference>
<comment type="caution">
    <text evidence="3">The sequence shown here is derived from an EMBL/GenBank/DDBJ whole genome shotgun (WGS) entry which is preliminary data.</text>
</comment>
<dbReference type="SUPFAM" id="SSF54001">
    <property type="entry name" value="Cysteine proteinases"/>
    <property type="match status" value="1"/>
</dbReference>
<reference evidence="3 4" key="1">
    <citation type="journal article" date="2019" name="Int. J. Syst. Evol. Microbiol.">
        <title>Faecalibacillus intestinalis gen. nov., sp. nov. and Faecalibacillus faecis sp. nov., isolated from human faeces.</title>
        <authorList>
            <person name="Seo B."/>
            <person name="Jeon K."/>
            <person name="Baek I."/>
            <person name="Lee Y.M."/>
            <person name="Baek K."/>
            <person name="Ko G."/>
        </authorList>
    </citation>
    <scope>NUCLEOTIDE SEQUENCE [LARGE SCALE GENOMIC DNA]</scope>
    <source>
        <strain evidence="3 4">SNUG30099</strain>
    </source>
</reference>
<dbReference type="AlphaFoldDB" id="A0A2T3FSP4"/>
<feature type="domain" description="Peptidase C51" evidence="1">
    <location>
        <begin position="143"/>
        <end position="229"/>
    </location>
</feature>
<evidence type="ECO:0000259" key="1">
    <source>
        <dbReference type="Pfam" id="PF05257"/>
    </source>
</evidence>
<sequence length="251" mass="28508">MIPVQSSECGFNEKYPRVHNGITDDDYSIKVGIQHLASCLNDAKVASSGDTEHISLTLQGYNYGNEYISWANEHFGGYTRANAKVFSDEMKAKLKTNVYGDPDYVVHVLRYYHIGNNNIVEVAKSQVGTTSGSKYWTWYGFNKKVNWCAIFVSWCANESGMLDDNSVPKFSLCTNGENWYKKNNRWKDKSYVPMTGNIIFFDWQQDGHTDHVGIVEKVENGKVFTVEGNSKDEVREKSYNLSSKSIYGYGI</sequence>
<name>A0A2T3FSP4_9FIRM</name>
<feature type="domain" description="CwlT-like lysozyme" evidence="2">
    <location>
        <begin position="5"/>
        <end position="108"/>
    </location>
</feature>
<protein>
    <submittedName>
        <fullName evidence="3">Chap domain protein</fullName>
    </submittedName>
</protein>
<dbReference type="InterPro" id="IPR007921">
    <property type="entry name" value="CHAP_dom"/>
</dbReference>
<dbReference type="InterPro" id="IPR038765">
    <property type="entry name" value="Papain-like_cys_pep_sf"/>
</dbReference>
<organism evidence="3 4">
    <name type="scientific">Faecalibacillus intestinalis</name>
    <dbReference type="NCBI Taxonomy" id="1982626"/>
    <lineage>
        <taxon>Bacteria</taxon>
        <taxon>Bacillati</taxon>
        <taxon>Bacillota</taxon>
        <taxon>Erysipelotrichia</taxon>
        <taxon>Erysipelotrichales</taxon>
        <taxon>Coprobacillaceae</taxon>
        <taxon>Faecalibacillus</taxon>
    </lineage>
</organism>
<keyword evidence="4" id="KW-1185">Reference proteome</keyword>
<accession>A0A2T3FSP4</accession>
<dbReference type="Pfam" id="PF13702">
    <property type="entry name" value="Lysozyme_like"/>
    <property type="match status" value="1"/>
</dbReference>
<dbReference type="Gene3D" id="3.90.1720.10">
    <property type="entry name" value="endopeptidase domain like (from Nostoc punctiforme)"/>
    <property type="match status" value="1"/>
</dbReference>
<evidence type="ECO:0000259" key="2">
    <source>
        <dbReference type="Pfam" id="PF13702"/>
    </source>
</evidence>